<sequence length="118" mass="12554">MILGDYVLAVLETTGNAFVVGCSTAFASGMLRRRDERPYSRQPLRSGGELAKHAMLYSTLYYGLGAARASGWVRLLGSSFIASFICGVRNGRGFGIRSGVGGMASSVAQEIVNKIRGD</sequence>
<gene>
    <name evidence="1" type="ORF">ECU03_0860</name>
</gene>
<proteinExistence type="predicted"/>
<dbReference type="VEuPathDB" id="MicrosporidiaDB:ECU03_0860"/>
<name>M1K4V2_ENCCN</name>
<organism evidence="1">
    <name type="scientific">Encephalitozoon cuniculi</name>
    <name type="common">Microsporidian parasite</name>
    <dbReference type="NCBI Taxonomy" id="6035"/>
    <lineage>
        <taxon>Eukaryota</taxon>
        <taxon>Fungi</taxon>
        <taxon>Fungi incertae sedis</taxon>
        <taxon>Microsporidia</taxon>
        <taxon>Unikaryonidae</taxon>
        <taxon>Encephalitozoon</taxon>
    </lineage>
</organism>
<dbReference type="VEuPathDB" id="MicrosporidiaDB:M970_030780"/>
<dbReference type="OMA" id="SFICGVR"/>
<accession>M1K4V2</accession>
<evidence type="ECO:0000313" key="1">
    <source>
        <dbReference type="EMBL" id="AGE95993.1"/>
    </source>
</evidence>
<dbReference type="AlphaFoldDB" id="M1K4V2"/>
<dbReference type="VEuPathDB" id="MicrosporidiaDB:AEWQ_030780"/>
<dbReference type="EMBL" id="KC513611">
    <property type="protein sequence ID" value="AGE95993.1"/>
    <property type="molecule type" value="Genomic_DNA"/>
</dbReference>
<dbReference type="VEuPathDB" id="MicrosporidiaDB:AEWD_030780"/>
<reference evidence="1" key="1">
    <citation type="journal article" date="2013" name="Eukaryot. Cell">
        <title>Extremely Reduced Levels of Heterozygosity in the Vertebrate Pathogen Encephalitozoon cuniculi.</title>
        <authorList>
            <person name="Selman M."/>
            <person name="Sak B."/>
            <person name="Kvac M."/>
            <person name="Farinelli L."/>
            <person name="Weiss L.M."/>
            <person name="Corradi N."/>
        </authorList>
    </citation>
    <scope>NUCLEOTIDE SEQUENCE</scope>
</reference>
<dbReference type="VEuPathDB" id="MicrosporidiaDB:AEWR_030780"/>
<protein>
    <submittedName>
        <fullName evidence="1">Uncharacterized protein</fullName>
    </submittedName>
</protein>